<accession>A0A0L0G7T8</accession>
<proteinExistence type="predicted"/>
<dbReference type="Proteomes" id="UP000054560">
    <property type="component" value="Unassembled WGS sequence"/>
</dbReference>
<gene>
    <name evidence="2" type="ORF">SARC_03464</name>
</gene>
<dbReference type="RefSeq" id="XP_014158205.1">
    <property type="nucleotide sequence ID" value="XM_014302730.1"/>
</dbReference>
<sequence>MPQPRWGPTLLYRLSAKGAKFQVTKHFWRQCDAFVPGGVAGGAARSVLRTSPRTMAPQPTPVELSLLERKAAQATEPKRKMSDRRVRRASARHDQVQAAVQRVLPKSKGEVESAVKRAIDGPSPYRIRGFVLS</sequence>
<name>A0A0L0G7T8_9EUKA</name>
<evidence type="ECO:0000256" key="1">
    <source>
        <dbReference type="SAM" id="MobiDB-lite"/>
    </source>
</evidence>
<reference evidence="2 3" key="1">
    <citation type="submission" date="2011-02" db="EMBL/GenBank/DDBJ databases">
        <title>The Genome Sequence of Sphaeroforma arctica JP610.</title>
        <authorList>
            <consortium name="The Broad Institute Genome Sequencing Platform"/>
            <person name="Russ C."/>
            <person name="Cuomo C."/>
            <person name="Young S.K."/>
            <person name="Zeng Q."/>
            <person name="Gargeya S."/>
            <person name="Alvarado L."/>
            <person name="Berlin A."/>
            <person name="Chapman S.B."/>
            <person name="Chen Z."/>
            <person name="Freedman E."/>
            <person name="Gellesch M."/>
            <person name="Goldberg J."/>
            <person name="Griggs A."/>
            <person name="Gujja S."/>
            <person name="Heilman E."/>
            <person name="Heiman D."/>
            <person name="Howarth C."/>
            <person name="Mehta T."/>
            <person name="Neiman D."/>
            <person name="Pearson M."/>
            <person name="Roberts A."/>
            <person name="Saif S."/>
            <person name="Shea T."/>
            <person name="Shenoy N."/>
            <person name="Sisk P."/>
            <person name="Stolte C."/>
            <person name="Sykes S."/>
            <person name="White J."/>
            <person name="Yandava C."/>
            <person name="Burger G."/>
            <person name="Gray M.W."/>
            <person name="Holland P.W.H."/>
            <person name="King N."/>
            <person name="Lang F.B.F."/>
            <person name="Roger A.J."/>
            <person name="Ruiz-Trillo I."/>
            <person name="Haas B."/>
            <person name="Nusbaum C."/>
            <person name="Birren B."/>
        </authorList>
    </citation>
    <scope>NUCLEOTIDE SEQUENCE [LARGE SCALE GENOMIC DNA]</scope>
    <source>
        <strain evidence="2 3">JP610</strain>
    </source>
</reference>
<evidence type="ECO:0000313" key="2">
    <source>
        <dbReference type="EMBL" id="KNC84303.1"/>
    </source>
</evidence>
<organism evidence="2 3">
    <name type="scientific">Sphaeroforma arctica JP610</name>
    <dbReference type="NCBI Taxonomy" id="667725"/>
    <lineage>
        <taxon>Eukaryota</taxon>
        <taxon>Ichthyosporea</taxon>
        <taxon>Ichthyophonida</taxon>
        <taxon>Sphaeroforma</taxon>
    </lineage>
</organism>
<evidence type="ECO:0000313" key="3">
    <source>
        <dbReference type="Proteomes" id="UP000054560"/>
    </source>
</evidence>
<protein>
    <submittedName>
        <fullName evidence="2">Uncharacterized protein</fullName>
    </submittedName>
</protein>
<keyword evidence="3" id="KW-1185">Reference proteome</keyword>
<dbReference type="GeneID" id="25903968"/>
<feature type="region of interest" description="Disordered" evidence="1">
    <location>
        <begin position="71"/>
        <end position="96"/>
    </location>
</feature>
<dbReference type="EMBL" id="KQ241773">
    <property type="protein sequence ID" value="KNC84303.1"/>
    <property type="molecule type" value="Genomic_DNA"/>
</dbReference>
<feature type="compositionally biased region" description="Basic and acidic residues" evidence="1">
    <location>
        <begin position="71"/>
        <end position="84"/>
    </location>
</feature>
<dbReference type="AlphaFoldDB" id="A0A0L0G7T8"/>